<organism evidence="5 6">
    <name type="scientific">Mesorhizobium neociceri</name>
    <dbReference type="NCBI Taxonomy" id="1307853"/>
    <lineage>
        <taxon>Bacteria</taxon>
        <taxon>Pseudomonadati</taxon>
        <taxon>Pseudomonadota</taxon>
        <taxon>Alphaproteobacteria</taxon>
        <taxon>Hyphomicrobiales</taxon>
        <taxon>Phyllobacteriaceae</taxon>
        <taxon>Mesorhizobium</taxon>
    </lineage>
</organism>
<keyword evidence="1" id="KW-0805">Transcription regulation</keyword>
<dbReference type="GO" id="GO:0000976">
    <property type="term" value="F:transcription cis-regulatory region binding"/>
    <property type="evidence" value="ECO:0007669"/>
    <property type="project" value="TreeGrafter"/>
</dbReference>
<dbReference type="SUPFAM" id="SSF47413">
    <property type="entry name" value="lambda repressor-like DNA-binding domains"/>
    <property type="match status" value="1"/>
</dbReference>
<evidence type="ECO:0000259" key="4">
    <source>
        <dbReference type="PROSITE" id="PS50932"/>
    </source>
</evidence>
<dbReference type="PANTHER" id="PTHR30146">
    <property type="entry name" value="LACI-RELATED TRANSCRIPTIONAL REPRESSOR"/>
    <property type="match status" value="1"/>
</dbReference>
<dbReference type="Gene3D" id="3.40.50.2300">
    <property type="match status" value="2"/>
</dbReference>
<gene>
    <name evidence="5" type="ORF">H0241_14520</name>
</gene>
<dbReference type="AlphaFoldDB" id="A0A838B5W6"/>
<dbReference type="PROSITE" id="PS50932">
    <property type="entry name" value="HTH_LACI_2"/>
    <property type="match status" value="1"/>
</dbReference>
<keyword evidence="6" id="KW-1185">Reference proteome</keyword>
<dbReference type="EMBL" id="JACDTY010000006">
    <property type="protein sequence ID" value="MBA1141462.1"/>
    <property type="molecule type" value="Genomic_DNA"/>
</dbReference>
<evidence type="ECO:0000256" key="1">
    <source>
        <dbReference type="ARBA" id="ARBA00023015"/>
    </source>
</evidence>
<evidence type="ECO:0000313" key="6">
    <source>
        <dbReference type="Proteomes" id="UP000558284"/>
    </source>
</evidence>
<dbReference type="Proteomes" id="UP000558284">
    <property type="component" value="Unassembled WGS sequence"/>
</dbReference>
<dbReference type="SMART" id="SM00354">
    <property type="entry name" value="HTH_LACI"/>
    <property type="match status" value="1"/>
</dbReference>
<name>A0A838B5W6_9HYPH</name>
<keyword evidence="3" id="KW-0804">Transcription</keyword>
<reference evidence="5 6" key="1">
    <citation type="submission" date="2020-07" db="EMBL/GenBank/DDBJ databases">
        <title>Definition of the novel symbiovar canariense within Mesorhizobium novociceri, a new species of genus Mesorhizobium nodulating Cicer canariense in the Caldera de Taburiente National Park (La Palma, Canary Islands).</title>
        <authorList>
            <person name="Leon-Barrios M."/>
            <person name="Perez-Yepez J."/>
            <person name="Flores-Felix J.D."/>
            <person name="Ramirez-Baena M.H."/>
            <person name="Pulido-Suarez L."/>
            <person name="Igual J.M."/>
            <person name="Velazquez E."/>
            <person name="Peix A."/>
        </authorList>
    </citation>
    <scope>NUCLEOTIDE SEQUENCE [LARGE SCALE GENOMIC DNA]</scope>
    <source>
        <strain evidence="5 6">CCANP35</strain>
    </source>
</reference>
<keyword evidence="2 5" id="KW-0238">DNA-binding</keyword>
<accession>A0A838B5W6</accession>
<dbReference type="InterPro" id="IPR028082">
    <property type="entry name" value="Peripla_BP_I"/>
</dbReference>
<dbReference type="PANTHER" id="PTHR30146:SF152">
    <property type="entry name" value="TRANSCRIPTIONAL REGULATORY PROTEIN"/>
    <property type="match status" value="1"/>
</dbReference>
<evidence type="ECO:0000313" key="5">
    <source>
        <dbReference type="EMBL" id="MBA1141462.1"/>
    </source>
</evidence>
<dbReference type="GO" id="GO:0003700">
    <property type="term" value="F:DNA-binding transcription factor activity"/>
    <property type="evidence" value="ECO:0007669"/>
    <property type="project" value="TreeGrafter"/>
</dbReference>
<dbReference type="Gene3D" id="1.10.260.40">
    <property type="entry name" value="lambda repressor-like DNA-binding domains"/>
    <property type="match status" value="1"/>
</dbReference>
<dbReference type="InterPro" id="IPR000843">
    <property type="entry name" value="HTH_LacI"/>
</dbReference>
<comment type="caution">
    <text evidence="5">The sequence shown here is derived from an EMBL/GenBank/DDBJ whole genome shotgun (WGS) entry which is preliminary data.</text>
</comment>
<dbReference type="SUPFAM" id="SSF53822">
    <property type="entry name" value="Periplasmic binding protein-like I"/>
    <property type="match status" value="1"/>
</dbReference>
<feature type="domain" description="HTH lacI-type" evidence="4">
    <location>
        <begin position="7"/>
        <end position="46"/>
    </location>
</feature>
<evidence type="ECO:0000256" key="3">
    <source>
        <dbReference type="ARBA" id="ARBA00023163"/>
    </source>
</evidence>
<sequence length="344" mass="37298">MSRAFLLKDIALQAGLSLATVDRVLNDRPGVREHTVRRVKQAIGELEQQRDQVGLSGRKFVLDVVMEAPARFSEAVRQGLEQAMPSLQPAIFRARYHLAETRNVETTVGIIDALQRRGSNGVFLKAPDVTEVRAAAARLVAAGIPVVTLVTDLPDTGRQAYVGMDNRAAGETAAYLLGEWLGGGPARILVTISSNRFRGEEEREIGFRQALRERYPGLGIVEVSEGHGLDRDTGRLACDALRQHSDIAGVYSIGGGNLAVIEAFAALGRPCRAFVGHDLDADNIALLRAGRISAVLHHDLGQDMRSACLHVMRAHGLLPKSPVSGMANIQIITPFNLPQMVAWR</sequence>
<dbReference type="Pfam" id="PF00356">
    <property type="entry name" value="LacI"/>
    <property type="match status" value="1"/>
</dbReference>
<evidence type="ECO:0000256" key="2">
    <source>
        <dbReference type="ARBA" id="ARBA00023125"/>
    </source>
</evidence>
<dbReference type="RefSeq" id="WP_181058352.1">
    <property type="nucleotide sequence ID" value="NZ_JACDTY010000006.1"/>
</dbReference>
<dbReference type="CDD" id="cd01392">
    <property type="entry name" value="HTH_LacI"/>
    <property type="match status" value="1"/>
</dbReference>
<proteinExistence type="predicted"/>
<dbReference type="InterPro" id="IPR010982">
    <property type="entry name" value="Lambda_DNA-bd_dom_sf"/>
</dbReference>
<dbReference type="Pfam" id="PF13407">
    <property type="entry name" value="Peripla_BP_4"/>
    <property type="match status" value="1"/>
</dbReference>
<protein>
    <submittedName>
        <fullName evidence="5">LacI family DNA-binding transcriptional regulator</fullName>
    </submittedName>
</protein>
<dbReference type="InterPro" id="IPR025997">
    <property type="entry name" value="SBP_2_dom"/>
</dbReference>
<dbReference type="CDD" id="cd06307">
    <property type="entry name" value="PBP1_sugar_binding"/>
    <property type="match status" value="1"/>
</dbReference>